<comment type="caution">
    <text evidence="2">The sequence shown here is derived from an EMBL/GenBank/DDBJ whole genome shotgun (WGS) entry which is preliminary data.</text>
</comment>
<dbReference type="Proteomes" id="UP000824192">
    <property type="component" value="Unassembled WGS sequence"/>
</dbReference>
<proteinExistence type="predicted"/>
<dbReference type="EMBL" id="DXGA01000005">
    <property type="protein sequence ID" value="HIW92958.1"/>
    <property type="molecule type" value="Genomic_DNA"/>
</dbReference>
<protein>
    <recommendedName>
        <fullName evidence="1">Transglutaminase-like domain-containing protein</fullName>
    </recommendedName>
</protein>
<dbReference type="InterPro" id="IPR038765">
    <property type="entry name" value="Papain-like_cys_pep_sf"/>
</dbReference>
<dbReference type="AlphaFoldDB" id="A0A9D1RRP7"/>
<evidence type="ECO:0000259" key="1">
    <source>
        <dbReference type="SMART" id="SM00460"/>
    </source>
</evidence>
<gene>
    <name evidence="2" type="ORF">H9868_00280</name>
</gene>
<evidence type="ECO:0000313" key="3">
    <source>
        <dbReference type="Proteomes" id="UP000824192"/>
    </source>
</evidence>
<dbReference type="Pfam" id="PF01841">
    <property type="entry name" value="Transglut_core"/>
    <property type="match status" value="1"/>
</dbReference>
<dbReference type="GO" id="GO:0005737">
    <property type="term" value="C:cytoplasm"/>
    <property type="evidence" value="ECO:0007669"/>
    <property type="project" value="TreeGrafter"/>
</dbReference>
<accession>A0A9D1RRP7</accession>
<dbReference type="SMART" id="SM00460">
    <property type="entry name" value="TGc"/>
    <property type="match status" value="1"/>
</dbReference>
<reference evidence="2" key="2">
    <citation type="submission" date="2021-04" db="EMBL/GenBank/DDBJ databases">
        <authorList>
            <person name="Gilroy R."/>
        </authorList>
    </citation>
    <scope>NUCLEOTIDE SEQUENCE</scope>
    <source>
        <strain evidence="2">ChiGjej6B6-1540</strain>
    </source>
</reference>
<dbReference type="InterPro" id="IPR052557">
    <property type="entry name" value="CAP/Cytokinesis_protein"/>
</dbReference>
<feature type="domain" description="Transglutaminase-like" evidence="1">
    <location>
        <begin position="201"/>
        <end position="257"/>
    </location>
</feature>
<evidence type="ECO:0000313" key="2">
    <source>
        <dbReference type="EMBL" id="HIW92958.1"/>
    </source>
</evidence>
<organism evidence="2 3">
    <name type="scientific">Candidatus Flavonifractor merdipullorum</name>
    <dbReference type="NCBI Taxonomy" id="2838590"/>
    <lineage>
        <taxon>Bacteria</taxon>
        <taxon>Bacillati</taxon>
        <taxon>Bacillota</taxon>
        <taxon>Clostridia</taxon>
        <taxon>Eubacteriales</taxon>
        <taxon>Oscillospiraceae</taxon>
        <taxon>Flavonifractor</taxon>
    </lineage>
</organism>
<sequence length="397" mass="43615">MTHLSLRRLLPAFFSGLLLLPLTGCALAPLIPSFPSWTSPPAATRQPASHSDAPRAETPDRYAWSLLTASDEQDLYLRICAAVADMAPTLVVTGFDSDTLVRILDYVRIDYPEYFWFNGADSLSTRTIGGVVQDITVNLSYNMTTDQLPQAKAAVEDAAQDCLSAIDSSWSDYDKIKAVYDWVIRRADYDGSVTDQSLYSVMTQGRGVCAGYARATQYLLQSLDIPCTYITGYARGGSHAWNLVEADGEDYYLDPTWGDPVFTDGSSGDPNQVSYGYFCVTTDVLLRTHTIDDTLPVPQCTATSCNYYVHNGLSFSDYDLQALTEPLIQTAQSGAASFSFQFTNADAYAQAVSSLFNGQEVFSLLDQAASSTALDASKVRYSTDDTLWVVTIRLQYR</sequence>
<dbReference type="SUPFAM" id="SSF54001">
    <property type="entry name" value="Cysteine proteinases"/>
    <property type="match status" value="1"/>
</dbReference>
<dbReference type="InterPro" id="IPR002931">
    <property type="entry name" value="Transglutaminase-like"/>
</dbReference>
<dbReference type="Gene3D" id="3.10.620.30">
    <property type="match status" value="1"/>
</dbReference>
<name>A0A9D1RRP7_9FIRM</name>
<reference evidence="2" key="1">
    <citation type="journal article" date="2021" name="PeerJ">
        <title>Extensive microbial diversity within the chicken gut microbiome revealed by metagenomics and culture.</title>
        <authorList>
            <person name="Gilroy R."/>
            <person name="Ravi A."/>
            <person name="Getino M."/>
            <person name="Pursley I."/>
            <person name="Horton D.L."/>
            <person name="Alikhan N.F."/>
            <person name="Baker D."/>
            <person name="Gharbi K."/>
            <person name="Hall N."/>
            <person name="Watson M."/>
            <person name="Adriaenssens E.M."/>
            <person name="Foster-Nyarko E."/>
            <person name="Jarju S."/>
            <person name="Secka A."/>
            <person name="Antonio M."/>
            <person name="Oren A."/>
            <person name="Chaudhuri R.R."/>
            <person name="La Ragione R."/>
            <person name="Hildebrand F."/>
            <person name="Pallen M.J."/>
        </authorList>
    </citation>
    <scope>NUCLEOTIDE SEQUENCE</scope>
    <source>
        <strain evidence="2">ChiGjej6B6-1540</strain>
    </source>
</reference>
<dbReference type="PANTHER" id="PTHR46333">
    <property type="entry name" value="CYTOKINESIS PROTEIN 3"/>
    <property type="match status" value="1"/>
</dbReference>
<dbReference type="PANTHER" id="PTHR46333:SF2">
    <property type="entry name" value="CYTOKINESIS PROTEIN 3"/>
    <property type="match status" value="1"/>
</dbReference>